<name>A0A5E4MH64_9HEMI</name>
<feature type="region of interest" description="Disordered" evidence="1">
    <location>
        <begin position="1"/>
        <end position="21"/>
    </location>
</feature>
<dbReference type="Proteomes" id="UP000325440">
    <property type="component" value="Unassembled WGS sequence"/>
</dbReference>
<feature type="region of interest" description="Disordered" evidence="1">
    <location>
        <begin position="37"/>
        <end position="217"/>
    </location>
</feature>
<evidence type="ECO:0000313" key="2">
    <source>
        <dbReference type="EMBL" id="VVC30774.1"/>
    </source>
</evidence>
<feature type="compositionally biased region" description="Polar residues" evidence="1">
    <location>
        <begin position="143"/>
        <end position="154"/>
    </location>
</feature>
<evidence type="ECO:0000313" key="3">
    <source>
        <dbReference type="Proteomes" id="UP000325440"/>
    </source>
</evidence>
<proteinExistence type="predicted"/>
<dbReference type="AlphaFoldDB" id="A0A5E4MH64"/>
<protein>
    <submittedName>
        <fullName evidence="2">Uncharacterized protein</fullName>
    </submittedName>
</protein>
<gene>
    <name evidence="2" type="ORF">CINCED_3A000015</name>
</gene>
<feature type="compositionally biased region" description="Basic and acidic residues" evidence="1">
    <location>
        <begin position="189"/>
        <end position="199"/>
    </location>
</feature>
<accession>A0A5E4MH64</accession>
<evidence type="ECO:0000256" key="1">
    <source>
        <dbReference type="SAM" id="MobiDB-lite"/>
    </source>
</evidence>
<dbReference type="EMBL" id="CABPRJ010000538">
    <property type="protein sequence ID" value="VVC30774.1"/>
    <property type="molecule type" value="Genomic_DNA"/>
</dbReference>
<feature type="compositionally biased region" description="Basic and acidic residues" evidence="1">
    <location>
        <begin position="158"/>
        <end position="171"/>
    </location>
</feature>
<reference evidence="2 3" key="1">
    <citation type="submission" date="2019-08" db="EMBL/GenBank/DDBJ databases">
        <authorList>
            <person name="Alioto T."/>
            <person name="Alioto T."/>
            <person name="Gomez Garrido J."/>
        </authorList>
    </citation>
    <scope>NUCLEOTIDE SEQUENCE [LARGE SCALE GENOMIC DNA]</scope>
</reference>
<feature type="compositionally biased region" description="Basic and acidic residues" evidence="1">
    <location>
        <begin position="56"/>
        <end position="70"/>
    </location>
</feature>
<sequence length="285" mass="30962">MLRDDQGKVYRYRNPSNRDDFKVSYVDGRETVVLLPPGVLQRSAADPTNQSSCGNRKREQPPDSKVENRENPSSAADVRNDYARVVADAVTSERPGTATPRRVIVARDFTGSDGDSERKNIAPAGQPPGPAAETAARGRADANSTADVTTTTLSPVRGPERDRSGPTDHKTVGYGTGSVPMLSLVNRAEPSECDGRTGGHPDCGGKGPRRQDCDNEKPREICDGCADDDDLTLLVENHIKFNIKLVANSRSPAVQEEHDRGRTFAPEKDNVRPSTIDCDPAKKQW</sequence>
<organism evidence="2 3">
    <name type="scientific">Cinara cedri</name>
    <dbReference type="NCBI Taxonomy" id="506608"/>
    <lineage>
        <taxon>Eukaryota</taxon>
        <taxon>Metazoa</taxon>
        <taxon>Ecdysozoa</taxon>
        <taxon>Arthropoda</taxon>
        <taxon>Hexapoda</taxon>
        <taxon>Insecta</taxon>
        <taxon>Pterygota</taxon>
        <taxon>Neoptera</taxon>
        <taxon>Paraneoptera</taxon>
        <taxon>Hemiptera</taxon>
        <taxon>Sternorrhyncha</taxon>
        <taxon>Aphidomorpha</taxon>
        <taxon>Aphidoidea</taxon>
        <taxon>Aphididae</taxon>
        <taxon>Lachninae</taxon>
        <taxon>Cinara</taxon>
    </lineage>
</organism>
<keyword evidence="3" id="KW-1185">Reference proteome</keyword>
<feature type="compositionally biased region" description="Basic and acidic residues" evidence="1">
    <location>
        <begin position="255"/>
        <end position="271"/>
    </location>
</feature>
<feature type="region of interest" description="Disordered" evidence="1">
    <location>
        <begin position="249"/>
        <end position="285"/>
    </location>
</feature>